<evidence type="ECO:0000256" key="8">
    <source>
        <dbReference type="ARBA" id="ARBA00022771"/>
    </source>
</evidence>
<gene>
    <name evidence="17" type="primary">LOC109013835</name>
</gene>
<dbReference type="AlphaFoldDB" id="A0A2I4H615"/>
<dbReference type="KEGG" id="jre:109013835"/>
<dbReference type="GO" id="GO:0008270">
    <property type="term" value="F:zinc ion binding"/>
    <property type="evidence" value="ECO:0007669"/>
    <property type="project" value="UniProtKB-KW"/>
</dbReference>
<dbReference type="Gramene" id="Jr07_10150_p1">
    <property type="protein sequence ID" value="cds.Jr07_10150_p1"/>
    <property type="gene ID" value="Jr07_10150"/>
</dbReference>
<dbReference type="GO" id="GO:0016567">
    <property type="term" value="P:protein ubiquitination"/>
    <property type="evidence" value="ECO:0000318"/>
    <property type="project" value="GO_Central"/>
</dbReference>
<dbReference type="FunCoup" id="A0A2I4H615">
    <property type="interactions" value="309"/>
</dbReference>
<comment type="catalytic activity">
    <reaction evidence="1">
        <text>S-ubiquitinyl-[E2 ubiquitin-conjugating enzyme]-L-cysteine + [acceptor protein]-L-lysine = [E2 ubiquitin-conjugating enzyme]-L-cysteine + N(6)-ubiquitinyl-[acceptor protein]-L-lysine.</text>
        <dbReference type="EC" id="2.3.2.27"/>
    </reaction>
</comment>
<dbReference type="SUPFAM" id="SSF57850">
    <property type="entry name" value="RING/U-box"/>
    <property type="match status" value="1"/>
</dbReference>
<name>A0A2I4H615_JUGRE</name>
<protein>
    <recommendedName>
        <fullName evidence="4">RING-type E3 ubiquitin transferase</fullName>
        <ecNumber evidence="4">2.3.2.27</ecNumber>
    </recommendedName>
</protein>
<comment type="similarity">
    <text evidence="13">Belongs to the RING-type zinc finger family. ATL subfamily.</text>
</comment>
<evidence type="ECO:0000256" key="14">
    <source>
        <dbReference type="SAM" id="MobiDB-lite"/>
    </source>
</evidence>
<keyword evidence="8" id="KW-0863">Zinc-finger</keyword>
<keyword evidence="5" id="KW-0808">Transferase</keyword>
<evidence type="ECO:0000256" key="4">
    <source>
        <dbReference type="ARBA" id="ARBA00012483"/>
    </source>
</evidence>
<keyword evidence="11 15" id="KW-1133">Transmembrane helix</keyword>
<keyword evidence="7" id="KW-0479">Metal-binding</keyword>
<keyword evidence="10" id="KW-0862">Zinc</keyword>
<dbReference type="EC" id="2.3.2.27" evidence="4"/>
<evidence type="ECO:0000256" key="2">
    <source>
        <dbReference type="ARBA" id="ARBA00004167"/>
    </source>
</evidence>
<keyword evidence="9" id="KW-0833">Ubl conjugation pathway</keyword>
<accession>A0A2I4H615</accession>
<dbReference type="PANTHER" id="PTHR46913:SF22">
    <property type="entry name" value="RING-TYPE E3 UBIQUITIN TRANSFERASE"/>
    <property type="match status" value="1"/>
</dbReference>
<dbReference type="InterPro" id="IPR013083">
    <property type="entry name" value="Znf_RING/FYVE/PHD"/>
</dbReference>
<sequence>MGSVNNPNPWSPFETYKDCSQGTCSVYCPQWCYIIFPPPPPSGLADDDHDDPSIFQFSPLIVAVIGILASAFILVCYYTIISKYCRRRGSGDTSMELNDSRALGNNESLQASSAGLDESIVKAITVYRYKKVEGLVEGTDCSVCLSEFQENESLRLLPKCNHAFHLPCIDIWLKSHSTCPLCRSNISSINPLPPQIPDPHDPPQETQPANRIPALQHLHGNHDTILAIRDIVEGDAQDEAVVSLVSDVIPKTTSTQALGDRNSSGARDINTLEIRQDGTFQPFRRSHSMNYSSGQGQVSAAHDILRTREDDVESSRSGVDHEDNRCNTIDNSSVDSGFDKSPPRMKRSISTGRFMIARYSKGNHSVSPN</sequence>
<dbReference type="PROSITE" id="PS50089">
    <property type="entry name" value="ZF_RING_2"/>
    <property type="match status" value="1"/>
</dbReference>
<organism evidence="16 17">
    <name type="scientific">Juglans regia</name>
    <name type="common">English walnut</name>
    <dbReference type="NCBI Taxonomy" id="51240"/>
    <lineage>
        <taxon>Eukaryota</taxon>
        <taxon>Viridiplantae</taxon>
        <taxon>Streptophyta</taxon>
        <taxon>Embryophyta</taxon>
        <taxon>Tracheophyta</taxon>
        <taxon>Spermatophyta</taxon>
        <taxon>Magnoliopsida</taxon>
        <taxon>eudicotyledons</taxon>
        <taxon>Gunneridae</taxon>
        <taxon>Pentapetalae</taxon>
        <taxon>rosids</taxon>
        <taxon>fabids</taxon>
        <taxon>Fagales</taxon>
        <taxon>Juglandaceae</taxon>
        <taxon>Juglans</taxon>
    </lineage>
</organism>
<evidence type="ECO:0000256" key="1">
    <source>
        <dbReference type="ARBA" id="ARBA00000900"/>
    </source>
</evidence>
<feature type="compositionally biased region" description="Polar residues" evidence="14">
    <location>
        <begin position="326"/>
        <end position="335"/>
    </location>
</feature>
<dbReference type="InterPro" id="IPR044600">
    <property type="entry name" value="ATL1/ATL16-like"/>
</dbReference>
<feature type="transmembrane region" description="Helical" evidence="15">
    <location>
        <begin position="60"/>
        <end position="80"/>
    </location>
</feature>
<evidence type="ECO:0000256" key="13">
    <source>
        <dbReference type="ARBA" id="ARBA00024209"/>
    </source>
</evidence>
<dbReference type="SMART" id="SM00184">
    <property type="entry name" value="RING"/>
    <property type="match status" value="1"/>
</dbReference>
<comment type="subcellular location">
    <subcellularLocation>
        <location evidence="2">Membrane</location>
        <topology evidence="2">Single-pass membrane protein</topology>
    </subcellularLocation>
</comment>
<evidence type="ECO:0000256" key="9">
    <source>
        <dbReference type="ARBA" id="ARBA00022786"/>
    </source>
</evidence>
<dbReference type="OrthoDB" id="9984778at2759"/>
<comment type="pathway">
    <text evidence="3">Protein modification; protein ubiquitination.</text>
</comment>
<proteinExistence type="inferred from homology"/>
<evidence type="ECO:0000313" key="17">
    <source>
        <dbReference type="RefSeq" id="XP_018851593.1"/>
    </source>
</evidence>
<dbReference type="GO" id="GO:0016020">
    <property type="term" value="C:membrane"/>
    <property type="evidence" value="ECO:0007669"/>
    <property type="project" value="UniProtKB-SubCell"/>
</dbReference>
<evidence type="ECO:0000256" key="7">
    <source>
        <dbReference type="ARBA" id="ARBA00022723"/>
    </source>
</evidence>
<reference evidence="17" key="1">
    <citation type="submission" date="2025-08" db="UniProtKB">
        <authorList>
            <consortium name="RefSeq"/>
        </authorList>
    </citation>
    <scope>IDENTIFICATION</scope>
    <source>
        <tissue evidence="17">Leaves</tissue>
    </source>
</reference>
<evidence type="ECO:0000256" key="12">
    <source>
        <dbReference type="ARBA" id="ARBA00023136"/>
    </source>
</evidence>
<keyword evidence="6 15" id="KW-0812">Transmembrane</keyword>
<keyword evidence="12 15" id="KW-0472">Membrane</keyword>
<evidence type="ECO:0000256" key="10">
    <source>
        <dbReference type="ARBA" id="ARBA00022833"/>
    </source>
</evidence>
<evidence type="ECO:0000313" key="16">
    <source>
        <dbReference type="Proteomes" id="UP000235220"/>
    </source>
</evidence>
<dbReference type="GO" id="GO:0061630">
    <property type="term" value="F:ubiquitin protein ligase activity"/>
    <property type="evidence" value="ECO:0007669"/>
    <property type="project" value="UniProtKB-EC"/>
</dbReference>
<evidence type="ECO:0000256" key="3">
    <source>
        <dbReference type="ARBA" id="ARBA00004906"/>
    </source>
</evidence>
<feature type="region of interest" description="Disordered" evidence="14">
    <location>
        <begin position="307"/>
        <end position="346"/>
    </location>
</feature>
<evidence type="ECO:0000256" key="11">
    <source>
        <dbReference type="ARBA" id="ARBA00022989"/>
    </source>
</evidence>
<dbReference type="Proteomes" id="UP000235220">
    <property type="component" value="Chromosome 7"/>
</dbReference>
<dbReference type="UniPathway" id="UPA00143"/>
<evidence type="ECO:0000256" key="6">
    <source>
        <dbReference type="ARBA" id="ARBA00022692"/>
    </source>
</evidence>
<dbReference type="GeneID" id="109013835"/>
<evidence type="ECO:0000256" key="15">
    <source>
        <dbReference type="SAM" id="Phobius"/>
    </source>
</evidence>
<dbReference type="FunFam" id="3.30.40.10:FF:000233">
    <property type="entry name" value="RING-H2 finger protein ATL54"/>
    <property type="match status" value="1"/>
</dbReference>
<dbReference type="RefSeq" id="XP_018851593.1">
    <property type="nucleotide sequence ID" value="XM_018996048.2"/>
</dbReference>
<dbReference type="Pfam" id="PF13639">
    <property type="entry name" value="zf-RING_2"/>
    <property type="match status" value="1"/>
</dbReference>
<dbReference type="Gene3D" id="3.30.40.10">
    <property type="entry name" value="Zinc/RING finger domain, C3HC4 (zinc finger)"/>
    <property type="match status" value="1"/>
</dbReference>
<dbReference type="CDD" id="cd16461">
    <property type="entry name" value="RING-H2_EL5-like"/>
    <property type="match status" value="1"/>
</dbReference>
<dbReference type="InterPro" id="IPR001841">
    <property type="entry name" value="Znf_RING"/>
</dbReference>
<keyword evidence="16" id="KW-1185">Reference proteome</keyword>
<dbReference type="PANTHER" id="PTHR46913">
    <property type="entry name" value="RING-H2 FINGER PROTEIN ATL16"/>
    <property type="match status" value="1"/>
</dbReference>
<evidence type="ECO:0000256" key="5">
    <source>
        <dbReference type="ARBA" id="ARBA00022679"/>
    </source>
</evidence>